<dbReference type="InterPro" id="IPR029063">
    <property type="entry name" value="SAM-dependent_MTases_sf"/>
</dbReference>
<dbReference type="Gene3D" id="3.40.50.150">
    <property type="entry name" value="Vaccinia Virus protein VP39"/>
    <property type="match status" value="1"/>
</dbReference>
<comment type="caution">
    <text evidence="1">The sequence shown here is derived from an EMBL/GenBank/DDBJ whole genome shotgun (WGS) entry which is preliminary data.</text>
</comment>
<dbReference type="AlphaFoldDB" id="A0ABD1L1S2"/>
<evidence type="ECO:0008006" key="3">
    <source>
        <dbReference type="Google" id="ProtNLM"/>
    </source>
</evidence>
<proteinExistence type="predicted"/>
<accession>A0ABD1L1S2</accession>
<sequence length="190" mass="21156">MAKLFVKQAKQYANARPTYPQPLFQFIASKTPSHNLVRDAGTGSGLAAKSLAAIYKNVIGADASEKQLEFAANLPNVRYRHTPPTMSMAELEQMHVNLLRDNYKNIDFPFEPVNGANHTGTFKFVTETAMDFNDFLTYIKSWSAYQTAKAKGVELLGEDMLQKFKLAWGEDGQIVAKLSIYLRIGSAENA</sequence>
<evidence type="ECO:0000313" key="1">
    <source>
        <dbReference type="EMBL" id="KAL2317459.1"/>
    </source>
</evidence>
<dbReference type="PANTHER" id="PTHR45180:SF1">
    <property type="entry name" value="OS01G0307686 PROTEIN"/>
    <property type="match status" value="1"/>
</dbReference>
<keyword evidence="2" id="KW-1185">Reference proteome</keyword>
<dbReference type="Gene3D" id="1.10.10.2560">
    <property type="match status" value="1"/>
</dbReference>
<protein>
    <recommendedName>
        <fullName evidence="3">S-adenosyl-L-methionine-dependent methyltransferase</fullName>
    </recommendedName>
</protein>
<dbReference type="SUPFAM" id="SSF53335">
    <property type="entry name" value="S-adenosyl-L-methionine-dependent methyltransferases"/>
    <property type="match status" value="1"/>
</dbReference>
<evidence type="ECO:0000313" key="2">
    <source>
        <dbReference type="Proteomes" id="UP001603857"/>
    </source>
</evidence>
<gene>
    <name evidence="1" type="ORF">Fmac_031335</name>
</gene>
<name>A0ABD1L1S2_9FABA</name>
<dbReference type="PANTHER" id="PTHR45180">
    <property type="entry name" value="OS01G0307686 PROTEIN"/>
    <property type="match status" value="1"/>
</dbReference>
<dbReference type="Proteomes" id="UP001603857">
    <property type="component" value="Unassembled WGS sequence"/>
</dbReference>
<reference evidence="1 2" key="1">
    <citation type="submission" date="2024-08" db="EMBL/GenBank/DDBJ databases">
        <title>Insights into the chromosomal genome structure of Flemingia macrophylla.</title>
        <authorList>
            <person name="Ding Y."/>
            <person name="Zhao Y."/>
            <person name="Bi W."/>
            <person name="Wu M."/>
            <person name="Zhao G."/>
            <person name="Gong Y."/>
            <person name="Li W."/>
            <person name="Zhang P."/>
        </authorList>
    </citation>
    <scope>NUCLEOTIDE SEQUENCE [LARGE SCALE GENOMIC DNA]</scope>
    <source>
        <strain evidence="1">DYQJB</strain>
        <tissue evidence="1">Leaf</tissue>
    </source>
</reference>
<organism evidence="1 2">
    <name type="scientific">Flemingia macrophylla</name>
    <dbReference type="NCBI Taxonomy" id="520843"/>
    <lineage>
        <taxon>Eukaryota</taxon>
        <taxon>Viridiplantae</taxon>
        <taxon>Streptophyta</taxon>
        <taxon>Embryophyta</taxon>
        <taxon>Tracheophyta</taxon>
        <taxon>Spermatophyta</taxon>
        <taxon>Magnoliopsida</taxon>
        <taxon>eudicotyledons</taxon>
        <taxon>Gunneridae</taxon>
        <taxon>Pentapetalae</taxon>
        <taxon>rosids</taxon>
        <taxon>fabids</taxon>
        <taxon>Fabales</taxon>
        <taxon>Fabaceae</taxon>
        <taxon>Papilionoideae</taxon>
        <taxon>50 kb inversion clade</taxon>
        <taxon>NPAAA clade</taxon>
        <taxon>indigoferoid/millettioid clade</taxon>
        <taxon>Phaseoleae</taxon>
        <taxon>Flemingia</taxon>
    </lineage>
</organism>
<dbReference type="EMBL" id="JBGMDY010000011">
    <property type="protein sequence ID" value="KAL2317459.1"/>
    <property type="molecule type" value="Genomic_DNA"/>
</dbReference>